<dbReference type="InterPro" id="IPR036465">
    <property type="entry name" value="vWFA_dom_sf"/>
</dbReference>
<keyword evidence="7" id="KW-1185">Reference proteome</keyword>
<dbReference type="InterPro" id="IPR050557">
    <property type="entry name" value="RTX_toxin/Mannuronan_C5-epim"/>
</dbReference>
<comment type="caution">
    <text evidence="6">The sequence shown here is derived from an EMBL/GenBank/DDBJ whole genome shotgun (WGS) entry which is preliminary data.</text>
</comment>
<dbReference type="CDD" id="cd04277">
    <property type="entry name" value="ZnMc_serralysin_like"/>
    <property type="match status" value="1"/>
</dbReference>
<dbReference type="Proteomes" id="UP000541426">
    <property type="component" value="Unassembled WGS sequence"/>
</dbReference>
<dbReference type="Pfam" id="PF00353">
    <property type="entry name" value="HemolysinCabind"/>
    <property type="match status" value="3"/>
</dbReference>
<dbReference type="SUPFAM" id="SSF55486">
    <property type="entry name" value="Metalloproteases ('zincins'), catalytic domain"/>
    <property type="match status" value="1"/>
</dbReference>
<evidence type="ECO:0000313" key="6">
    <source>
        <dbReference type="EMBL" id="MBB3988286.1"/>
    </source>
</evidence>
<dbReference type="AlphaFoldDB" id="A0A7W6DV01"/>
<evidence type="ECO:0000259" key="4">
    <source>
        <dbReference type="Pfam" id="PF00362"/>
    </source>
</evidence>
<evidence type="ECO:0000256" key="1">
    <source>
        <dbReference type="ARBA" id="ARBA00004613"/>
    </source>
</evidence>
<sequence length="1098" mass="112977">MADVGDLTYSFAGSGELTTINTAITDSGRTGTAVAVTTAMQGHLTAALNGWAAVSGLSFTAEATFDDANFQFGFANSLQSPSGGLNGFMQFPSTGGESFGVFSTNTGMSITPETGAGAPVNRVSLHEIGHGLAMSHPHGAPGVPWAISAATGAGDHQLDNNRYTVMSYERGGLDVKYDNKAYGYSVTPMALDIAAIQAMYGVDTSTNTTATTYNLTDAGTTALDLDGSDGSVSIGRAFYAIWDNQTDGARDKIAYSGAMRVLINLNDATLDTTVNAEDKAWIDDLATSATVASDLPTEFKLDFFDSGMGASAEYHAGGFFSRVFSSATSYDLGGYSIAKGVVIEDADGSSGKDVLIGNQVANTLDGKGEADVIHGAGGDDTIIGGAGDDEMWGGAGNDDIDGGDGTGDVAAFSGLCAEYTVEKDDTTGVFTVTHITDGTDGTDTLRNIEKLKFADGVIDITGDGPYGCPPVDFIFLVDLSGSYSDDLANFVSNARSIAASVLATSPDSQFAIASFVDKPESPYGSAGDYLYRADLPLTASVADFEAGLAALSTLSGGDTPEAQYVGLWRAANGVGLNLREDTQKIILIATDAPAHSAADYGLDENTIRDFLETEGIVVAGDDAAAAADVAGEDVADDHEVHWGDEVGETPVDGTEEYGYVPSLPDSGSELFLETLASQFGIGNVAPIFAVTSGAESFYEGISSAFRRSSVVPISSSSTDIGDSVREALLELTSPGALLGDADDNLFEGTPGNDIYAGSRGSDTLRGGEGDDLLDGGADDDTVEGGGGADTLSGGTGADEIDGGSGDDSIDPGAGVDLITLGDGFDKVLGTLAELLGDTITDFTHEDALKFRGASLVREGLLYDALTGVLQIDSDGDGAFEGSLTIGTGLSGGDFMAARLEDGTDVSFHSFLAPLAEGRAVGASEINGIVNADFLNGFNITDMSVTFAANAAAGFSNTVGYYEIDPTGQLVNVTILATNAKTATAPIDITVSDPDNDIGFFLVQDGARRISEAEFTADSFEFVDNGAGGFDLASQGTVLSGVNVFFSHDADLNPDGMEHVMSGVSDDDEGALIIGFEDLLRNGRSDDDFQDVLLYVDVA</sequence>
<comment type="subcellular location">
    <subcellularLocation>
        <location evidence="1">Secreted</location>
    </subcellularLocation>
</comment>
<reference evidence="6 7" key="1">
    <citation type="submission" date="2020-08" db="EMBL/GenBank/DDBJ databases">
        <title>Genomic Encyclopedia of Type Strains, Phase IV (KMG-IV): sequencing the most valuable type-strain genomes for metagenomic binning, comparative biology and taxonomic classification.</title>
        <authorList>
            <person name="Goeker M."/>
        </authorList>
    </citation>
    <scope>NUCLEOTIDE SEQUENCE [LARGE SCALE GENOMIC DNA]</scope>
    <source>
        <strain evidence="6 7">DSM 102235</strain>
    </source>
</reference>
<proteinExistence type="predicted"/>
<dbReference type="InterPro" id="IPR034033">
    <property type="entry name" value="Serralysin-like"/>
</dbReference>
<gene>
    <name evidence="6" type="ORF">GGQ68_004643</name>
</gene>
<dbReference type="InterPro" id="IPR025193">
    <property type="entry name" value="DUF4114"/>
</dbReference>
<feature type="compositionally biased region" description="Gly residues" evidence="3">
    <location>
        <begin position="783"/>
        <end position="796"/>
    </location>
</feature>
<organism evidence="6 7">
    <name type="scientific">Sagittula marina</name>
    <dbReference type="NCBI Taxonomy" id="943940"/>
    <lineage>
        <taxon>Bacteria</taxon>
        <taxon>Pseudomonadati</taxon>
        <taxon>Pseudomonadota</taxon>
        <taxon>Alphaproteobacteria</taxon>
        <taxon>Rhodobacterales</taxon>
        <taxon>Roseobacteraceae</taxon>
        <taxon>Sagittula</taxon>
    </lineage>
</organism>
<dbReference type="Gene3D" id="3.40.50.410">
    <property type="entry name" value="von Willebrand factor, type A domain"/>
    <property type="match status" value="1"/>
</dbReference>
<dbReference type="GO" id="GO:0005576">
    <property type="term" value="C:extracellular region"/>
    <property type="evidence" value="ECO:0007669"/>
    <property type="project" value="UniProtKB-SubCell"/>
</dbReference>
<evidence type="ECO:0000259" key="5">
    <source>
        <dbReference type="Pfam" id="PF13448"/>
    </source>
</evidence>
<feature type="region of interest" description="Disordered" evidence="3">
    <location>
        <begin position="749"/>
        <end position="808"/>
    </location>
</feature>
<dbReference type="Pfam" id="PF00362">
    <property type="entry name" value="Integrin_beta"/>
    <property type="match status" value="1"/>
</dbReference>
<dbReference type="InterPro" id="IPR001343">
    <property type="entry name" value="Hemolysn_Ca-bd"/>
</dbReference>
<protein>
    <submittedName>
        <fullName evidence="6">Ca2+-binding RTX toxin-like protein</fullName>
    </submittedName>
</protein>
<dbReference type="InterPro" id="IPR018511">
    <property type="entry name" value="Hemolysin-typ_Ca-bd_CS"/>
</dbReference>
<dbReference type="Gene3D" id="2.150.10.10">
    <property type="entry name" value="Serralysin-like metalloprotease, C-terminal"/>
    <property type="match status" value="2"/>
</dbReference>
<dbReference type="SUPFAM" id="SSF51120">
    <property type="entry name" value="beta-Roll"/>
    <property type="match status" value="2"/>
</dbReference>
<dbReference type="PRINTS" id="PR00313">
    <property type="entry name" value="CABNDNGRPT"/>
</dbReference>
<dbReference type="InterPro" id="IPR002369">
    <property type="entry name" value="Integrin_bsu_VWA"/>
</dbReference>
<name>A0A7W6DV01_9RHOB</name>
<dbReference type="InterPro" id="IPR024079">
    <property type="entry name" value="MetalloPept_cat_dom_sf"/>
</dbReference>
<feature type="compositionally biased region" description="Acidic residues" evidence="3">
    <location>
        <begin position="769"/>
        <end position="782"/>
    </location>
</feature>
<dbReference type="PROSITE" id="PS00330">
    <property type="entry name" value="HEMOLYSIN_CALCIUM"/>
    <property type="match status" value="1"/>
</dbReference>
<accession>A0A7W6DV01</accession>
<feature type="domain" description="DUF4114" evidence="5">
    <location>
        <begin position="993"/>
        <end position="1097"/>
    </location>
</feature>
<dbReference type="EMBL" id="JACIEJ010000018">
    <property type="protein sequence ID" value="MBB3988286.1"/>
    <property type="molecule type" value="Genomic_DNA"/>
</dbReference>
<dbReference type="SUPFAM" id="SSF53300">
    <property type="entry name" value="vWA-like"/>
    <property type="match status" value="1"/>
</dbReference>
<dbReference type="Gene3D" id="3.40.390.10">
    <property type="entry name" value="Collagenase (Catalytic Domain)"/>
    <property type="match status" value="1"/>
</dbReference>
<keyword evidence="2" id="KW-0964">Secreted</keyword>
<dbReference type="GO" id="GO:0008237">
    <property type="term" value="F:metallopeptidase activity"/>
    <property type="evidence" value="ECO:0007669"/>
    <property type="project" value="InterPro"/>
</dbReference>
<dbReference type="PANTHER" id="PTHR38340:SF1">
    <property type="entry name" value="S-LAYER PROTEIN"/>
    <property type="match status" value="1"/>
</dbReference>
<dbReference type="InterPro" id="IPR011049">
    <property type="entry name" value="Serralysin-like_metalloprot_C"/>
</dbReference>
<feature type="domain" description="Integrin beta subunit VWA" evidence="4">
    <location>
        <begin position="470"/>
        <end position="600"/>
    </location>
</feature>
<dbReference type="GO" id="GO:0005509">
    <property type="term" value="F:calcium ion binding"/>
    <property type="evidence" value="ECO:0007669"/>
    <property type="project" value="InterPro"/>
</dbReference>
<dbReference type="PANTHER" id="PTHR38340">
    <property type="entry name" value="S-LAYER PROTEIN"/>
    <property type="match status" value="1"/>
</dbReference>
<evidence type="ECO:0000313" key="7">
    <source>
        <dbReference type="Proteomes" id="UP000541426"/>
    </source>
</evidence>
<evidence type="ECO:0000256" key="2">
    <source>
        <dbReference type="ARBA" id="ARBA00022525"/>
    </source>
</evidence>
<evidence type="ECO:0000256" key="3">
    <source>
        <dbReference type="SAM" id="MobiDB-lite"/>
    </source>
</evidence>
<dbReference type="Pfam" id="PF13448">
    <property type="entry name" value="DUF4114"/>
    <property type="match status" value="1"/>
</dbReference>